<organism evidence="1 2">
    <name type="scientific">Entomophthora muscae</name>
    <dbReference type="NCBI Taxonomy" id="34485"/>
    <lineage>
        <taxon>Eukaryota</taxon>
        <taxon>Fungi</taxon>
        <taxon>Fungi incertae sedis</taxon>
        <taxon>Zoopagomycota</taxon>
        <taxon>Entomophthoromycotina</taxon>
        <taxon>Entomophthoromycetes</taxon>
        <taxon>Entomophthorales</taxon>
        <taxon>Entomophthoraceae</taxon>
        <taxon>Entomophthora</taxon>
    </lineage>
</organism>
<accession>A0ACC2RQ87</accession>
<evidence type="ECO:0000313" key="2">
    <source>
        <dbReference type="Proteomes" id="UP001165960"/>
    </source>
</evidence>
<comment type="caution">
    <text evidence="1">The sequence shown here is derived from an EMBL/GenBank/DDBJ whole genome shotgun (WGS) entry which is preliminary data.</text>
</comment>
<proteinExistence type="predicted"/>
<evidence type="ECO:0000313" key="1">
    <source>
        <dbReference type="EMBL" id="KAJ9052208.1"/>
    </source>
</evidence>
<keyword evidence="2" id="KW-1185">Reference proteome</keyword>
<gene>
    <name evidence="1" type="ORF">DSO57_1036570</name>
</gene>
<dbReference type="EMBL" id="QTSX02006745">
    <property type="protein sequence ID" value="KAJ9052208.1"/>
    <property type="molecule type" value="Genomic_DNA"/>
</dbReference>
<dbReference type="Proteomes" id="UP001165960">
    <property type="component" value="Unassembled WGS sequence"/>
</dbReference>
<protein>
    <submittedName>
        <fullName evidence="1">Uncharacterized protein</fullName>
    </submittedName>
</protein>
<name>A0ACC2RQ87_9FUNG</name>
<sequence length="157" mass="17217">MASQREPQNDLTKWLLHLALSPLDGPEAYSQALLQTAQAYRAKDGDPHISASLFASADMLPMLLTVSPPKASTCNLVCYWLIFRDAVALAQNRLPEGHPTSLICIWLMQGIYCMLSLLGSLQMVYAVLFFSINRFILGKDNGSAIDAIACAIRVTLC</sequence>
<reference evidence="1" key="1">
    <citation type="submission" date="2022-04" db="EMBL/GenBank/DDBJ databases">
        <title>Genome of the entomopathogenic fungus Entomophthora muscae.</title>
        <authorList>
            <person name="Elya C."/>
            <person name="Lovett B.R."/>
            <person name="Lee E."/>
            <person name="Macias A.M."/>
            <person name="Hajek A.E."/>
            <person name="De Bivort B.L."/>
            <person name="Kasson M.T."/>
            <person name="De Fine Licht H.H."/>
            <person name="Stajich J.E."/>
        </authorList>
    </citation>
    <scope>NUCLEOTIDE SEQUENCE</scope>
    <source>
        <strain evidence="1">Berkeley</strain>
    </source>
</reference>